<feature type="compositionally biased region" description="Basic residues" evidence="3">
    <location>
        <begin position="94"/>
        <end position="106"/>
    </location>
</feature>
<evidence type="ECO:0000256" key="2">
    <source>
        <dbReference type="ARBA" id="ARBA00022840"/>
    </source>
</evidence>
<dbReference type="InterPro" id="IPR011009">
    <property type="entry name" value="Kinase-like_dom_sf"/>
</dbReference>
<sequence length="645" mass="70789">MRAPASLVTDAGGPDHNKLYSGDGAIPRRSTKRTASASNLTRSSAASGASSLDTSFAPADELEEYDSDGNVVCVGDLTFDEGTLGTGAYGTVRLARRGHNRKRRPRPGGGSSQSRSRSLTPTRGDHFARGTDEGSSSRGSADNDDGIGGTKQSKPLTDFEQLPCALATATSAMGSALTTPGPANEESQASSSEVHEKREEGGSGMRQSQSSPSLPQMVGEFGHRIVRMASSTFLTPRASRQNSQLSEDSLPEEELVAVKIFSKSLLKRMRTLERDSNTRRIQVHTALEKVEREIALMKMMRHPNLVCLHEVIDSEESDALYMVLEYMPLGEILTFHPDTGTFRRRDLQPGKTRLEGVVDGHFDEWRAALYFVDMMHGLGYLHRNRICHRDLKPENILLDARGYVKISDFGVSHFFEDEHQPGARRTSIPRRRSVESGGPSLGLAPDGARGLSGIAPAGFNTAQAASTVSSMSQPTSYESNIPRKLTRHDTDSALAMEGMAKKGMLTKTEGTWCFWSPEMCEEDGGAFSGYAADLWAAGICLYIFVTGRLPFYSETPVELFDMIAEGDVPYDGLGLSEHLVDLLKTLLEKDPSKRAGIGDCLKHPFLQKAREQRIIDLGNEFERSFNRKLVVREEDIRKVCIFFTH</sequence>
<dbReference type="GO" id="GO:0005524">
    <property type="term" value="F:ATP binding"/>
    <property type="evidence" value="ECO:0007669"/>
    <property type="project" value="UniProtKB-KW"/>
</dbReference>
<feature type="compositionally biased region" description="Polar residues" evidence="3">
    <location>
        <begin position="465"/>
        <end position="479"/>
    </location>
</feature>
<feature type="compositionally biased region" description="Polar residues" evidence="3">
    <location>
        <begin position="205"/>
        <end position="214"/>
    </location>
</feature>
<proteinExistence type="predicted"/>
<dbReference type="GO" id="GO:0004674">
    <property type="term" value="F:protein serine/threonine kinase activity"/>
    <property type="evidence" value="ECO:0007669"/>
    <property type="project" value="TreeGrafter"/>
</dbReference>
<feature type="region of interest" description="Disordered" evidence="3">
    <location>
        <begin position="465"/>
        <end position="484"/>
    </location>
</feature>
<dbReference type="Pfam" id="PF00069">
    <property type="entry name" value="Pkinase"/>
    <property type="match status" value="2"/>
</dbReference>
<dbReference type="Gene3D" id="1.10.510.10">
    <property type="entry name" value="Transferase(Phosphotransferase) domain 1"/>
    <property type="match status" value="2"/>
</dbReference>
<dbReference type="InterPro" id="IPR008271">
    <property type="entry name" value="Ser/Thr_kinase_AS"/>
</dbReference>
<organism evidence="5">
    <name type="scientific">Odontella aurita</name>
    <dbReference type="NCBI Taxonomy" id="265563"/>
    <lineage>
        <taxon>Eukaryota</taxon>
        <taxon>Sar</taxon>
        <taxon>Stramenopiles</taxon>
        <taxon>Ochrophyta</taxon>
        <taxon>Bacillariophyta</taxon>
        <taxon>Mediophyceae</taxon>
        <taxon>Biddulphiophycidae</taxon>
        <taxon>Eupodiscales</taxon>
        <taxon>Odontellaceae</taxon>
        <taxon>Odontella</taxon>
    </lineage>
</organism>
<dbReference type="InterPro" id="IPR000719">
    <property type="entry name" value="Prot_kinase_dom"/>
</dbReference>
<reference evidence="5" key="1">
    <citation type="submission" date="2021-01" db="EMBL/GenBank/DDBJ databases">
        <authorList>
            <person name="Corre E."/>
            <person name="Pelletier E."/>
            <person name="Niang G."/>
            <person name="Scheremetjew M."/>
            <person name="Finn R."/>
            <person name="Kale V."/>
            <person name="Holt S."/>
            <person name="Cochrane G."/>
            <person name="Meng A."/>
            <person name="Brown T."/>
            <person name="Cohen L."/>
        </authorList>
    </citation>
    <scope>NUCLEOTIDE SEQUENCE</scope>
    <source>
        <strain evidence="5">Isolate 1302-5</strain>
    </source>
</reference>
<feature type="compositionally biased region" description="Basic and acidic residues" evidence="3">
    <location>
        <begin position="123"/>
        <end position="132"/>
    </location>
</feature>
<feature type="domain" description="Protein kinase" evidence="4">
    <location>
        <begin position="212"/>
        <end position="606"/>
    </location>
</feature>
<keyword evidence="1" id="KW-0547">Nucleotide-binding</keyword>
<dbReference type="PANTHER" id="PTHR24346">
    <property type="entry name" value="MAP/MICROTUBULE AFFINITY-REGULATING KINASE"/>
    <property type="match status" value="1"/>
</dbReference>
<dbReference type="GO" id="GO:0035556">
    <property type="term" value="P:intracellular signal transduction"/>
    <property type="evidence" value="ECO:0007669"/>
    <property type="project" value="TreeGrafter"/>
</dbReference>
<feature type="compositionally biased region" description="Polar residues" evidence="3">
    <location>
        <begin position="33"/>
        <end position="54"/>
    </location>
</feature>
<feature type="region of interest" description="Disordered" evidence="3">
    <location>
        <begin position="173"/>
        <end position="216"/>
    </location>
</feature>
<evidence type="ECO:0000256" key="3">
    <source>
        <dbReference type="SAM" id="MobiDB-lite"/>
    </source>
</evidence>
<dbReference type="SUPFAM" id="SSF56112">
    <property type="entry name" value="Protein kinase-like (PK-like)"/>
    <property type="match status" value="1"/>
</dbReference>
<dbReference type="GO" id="GO:0005737">
    <property type="term" value="C:cytoplasm"/>
    <property type="evidence" value="ECO:0007669"/>
    <property type="project" value="TreeGrafter"/>
</dbReference>
<dbReference type="Gene3D" id="3.30.200.20">
    <property type="entry name" value="Phosphorylase Kinase, domain 1"/>
    <property type="match status" value="1"/>
</dbReference>
<dbReference type="EMBL" id="HBKQ01041395">
    <property type="protein sequence ID" value="CAE2265192.1"/>
    <property type="molecule type" value="Transcribed_RNA"/>
</dbReference>
<dbReference type="CDD" id="cd14008">
    <property type="entry name" value="STKc_LKB1_CaMKK"/>
    <property type="match status" value="1"/>
</dbReference>
<name>A0A7S4JJ16_9STRA</name>
<keyword evidence="2" id="KW-0067">ATP-binding</keyword>
<dbReference type="AlphaFoldDB" id="A0A7S4JJ16"/>
<dbReference type="PROSITE" id="PS50011">
    <property type="entry name" value="PROTEIN_KINASE_DOM"/>
    <property type="match status" value="1"/>
</dbReference>
<feature type="region of interest" description="Disordered" evidence="3">
    <location>
        <begin position="420"/>
        <end position="442"/>
    </location>
</feature>
<feature type="region of interest" description="Disordered" evidence="3">
    <location>
        <begin position="90"/>
        <end position="157"/>
    </location>
</feature>
<evidence type="ECO:0000313" key="5">
    <source>
        <dbReference type="EMBL" id="CAE2265192.1"/>
    </source>
</evidence>
<dbReference type="SMART" id="SM00220">
    <property type="entry name" value="S_TKc"/>
    <property type="match status" value="1"/>
</dbReference>
<evidence type="ECO:0000259" key="4">
    <source>
        <dbReference type="PROSITE" id="PS50011"/>
    </source>
</evidence>
<protein>
    <recommendedName>
        <fullName evidence="4">Protein kinase domain-containing protein</fullName>
    </recommendedName>
</protein>
<dbReference type="PANTHER" id="PTHR24346:SF77">
    <property type="entry name" value="SERINE THREONINE PROTEIN KINASE"/>
    <property type="match status" value="1"/>
</dbReference>
<feature type="region of interest" description="Disordered" evidence="3">
    <location>
        <begin position="1"/>
        <end position="57"/>
    </location>
</feature>
<evidence type="ECO:0000256" key="1">
    <source>
        <dbReference type="ARBA" id="ARBA00022741"/>
    </source>
</evidence>
<accession>A0A7S4JJ16</accession>
<gene>
    <name evidence="5" type="ORF">OAUR00152_LOCUS28559</name>
</gene>
<dbReference type="PROSITE" id="PS00108">
    <property type="entry name" value="PROTEIN_KINASE_ST"/>
    <property type="match status" value="1"/>
</dbReference>